<dbReference type="Pfam" id="PF00563">
    <property type="entry name" value="EAL"/>
    <property type="match status" value="1"/>
</dbReference>
<dbReference type="SUPFAM" id="SSF141868">
    <property type="entry name" value="EAL domain-like"/>
    <property type="match status" value="1"/>
</dbReference>
<dbReference type="EMBL" id="LT960614">
    <property type="protein sequence ID" value="SON54386.1"/>
    <property type="molecule type" value="Genomic_DNA"/>
</dbReference>
<feature type="region of interest" description="Disordered" evidence="1">
    <location>
        <begin position="1"/>
        <end position="21"/>
    </location>
</feature>
<proteinExistence type="predicted"/>
<dbReference type="CDD" id="cd01948">
    <property type="entry name" value="EAL"/>
    <property type="match status" value="1"/>
</dbReference>
<gene>
    <name evidence="4" type="primary">cph2_3</name>
    <name evidence="4" type="ORF">HDIA_0845</name>
</gene>
<dbReference type="NCBIfam" id="TIGR00254">
    <property type="entry name" value="GGDEF"/>
    <property type="match status" value="1"/>
</dbReference>
<reference evidence="5" key="1">
    <citation type="submission" date="2017-09" db="EMBL/GenBank/DDBJ databases">
        <title>Genome sequence of Nannocystis excedens DSM 71.</title>
        <authorList>
            <person name="Blom J."/>
        </authorList>
    </citation>
    <scope>NUCLEOTIDE SEQUENCE [LARGE SCALE GENOMIC DNA]</scope>
    <source>
        <strain evidence="5">type strain: E19</strain>
    </source>
</reference>
<dbReference type="InterPro" id="IPR052155">
    <property type="entry name" value="Biofilm_reg_signaling"/>
</dbReference>
<name>A0A2C9D2A9_9HYPH</name>
<dbReference type="Gene3D" id="3.20.20.450">
    <property type="entry name" value="EAL domain"/>
    <property type="match status" value="1"/>
</dbReference>
<dbReference type="PANTHER" id="PTHR44757:SF2">
    <property type="entry name" value="BIOFILM ARCHITECTURE MAINTENANCE PROTEIN MBAA"/>
    <property type="match status" value="1"/>
</dbReference>
<evidence type="ECO:0000256" key="1">
    <source>
        <dbReference type="SAM" id="MobiDB-lite"/>
    </source>
</evidence>
<dbReference type="Proteomes" id="UP000223606">
    <property type="component" value="Chromosome 1"/>
</dbReference>
<dbReference type="AlphaFoldDB" id="A0A2C9D2A9"/>
<dbReference type="SMART" id="SM00267">
    <property type="entry name" value="GGDEF"/>
    <property type="match status" value="1"/>
</dbReference>
<dbReference type="InterPro" id="IPR029787">
    <property type="entry name" value="Nucleotide_cyclase"/>
</dbReference>
<dbReference type="InterPro" id="IPR001633">
    <property type="entry name" value="EAL_dom"/>
</dbReference>
<protein>
    <submittedName>
        <fullName evidence="4">Bacteriophytochrome cph2</fullName>
    </submittedName>
</protein>
<dbReference type="KEGG" id="hdi:HDIA_0845"/>
<dbReference type="PANTHER" id="PTHR44757">
    <property type="entry name" value="DIGUANYLATE CYCLASE DGCP"/>
    <property type="match status" value="1"/>
</dbReference>
<dbReference type="InterPro" id="IPR000160">
    <property type="entry name" value="GGDEF_dom"/>
</dbReference>
<dbReference type="InterPro" id="IPR035919">
    <property type="entry name" value="EAL_sf"/>
</dbReference>
<dbReference type="Gene3D" id="3.30.70.270">
    <property type="match status" value="1"/>
</dbReference>
<evidence type="ECO:0000259" key="3">
    <source>
        <dbReference type="PROSITE" id="PS50887"/>
    </source>
</evidence>
<sequence>MEKSDQEALPPENDTDSLGARIGTEMMDRLQTPLWLFDIDRSRVVWANNAALRVWQADTLEDLTSREMGPEMSISVSQRLRQYQEDFERHDSTFTEVWTLYPNDVPITIDVIFRGFRLADGRMAMLCEGRSTNSNTPEALRSAEALLHTTVMISLYGIDGQPLYMNPAARASQLDIRANVESRFADAREFRKLMQDLERLGGCRISARIKTASGIRWHEIAARECRDAVTGNRAILFSENDISDLKETEERVRYLAGHDVLTGLPNRNFLQFNADRLLKQSLSSGQKFTFLLIDLDRFKMINDTLGHAAGDDLLVEVGDRLQAMVGRRGLVARLGGDEFLICHRRLDTMEQVDAFCTALMARLTDEMDIRGNQFGVTASIGVSRAPDDGADLATLLKHADVALYEAKEDGKNTWRHFSMDLRNKIEGKVRTEQDLRFAIERNEFRLFYQARCNALTNEIVGAEALIRWQHPTRGLLGPGDFIPVCEETSLIHEVGLWVLEETARMQVELARAGYPITLSLNLSARQFTRSTFLSDILGLPHRIGCDPSKLELEITESLLLRDEVAVLELLTAAKNAGFGIAIDDFGTGYSNLAYIQRYPISSLKIDRSFVQDTENSGAVTRLVIALCKSIGIKSVAEGVETQQQLDWLRAHDCQEYQGFLFSKPVPADEFRQLLAGNKPATARVVRLRNAKPSNR</sequence>
<dbReference type="RefSeq" id="WP_162292604.1">
    <property type="nucleotide sequence ID" value="NZ_LT960614.1"/>
</dbReference>
<dbReference type="PROSITE" id="PS50883">
    <property type="entry name" value="EAL"/>
    <property type="match status" value="1"/>
</dbReference>
<evidence type="ECO:0000259" key="2">
    <source>
        <dbReference type="PROSITE" id="PS50883"/>
    </source>
</evidence>
<organism evidence="4 5">
    <name type="scientific">Hartmannibacter diazotrophicus</name>
    <dbReference type="NCBI Taxonomy" id="1482074"/>
    <lineage>
        <taxon>Bacteria</taxon>
        <taxon>Pseudomonadati</taxon>
        <taxon>Pseudomonadota</taxon>
        <taxon>Alphaproteobacteria</taxon>
        <taxon>Hyphomicrobiales</taxon>
        <taxon>Pleomorphomonadaceae</taxon>
        <taxon>Hartmannibacter</taxon>
    </lineage>
</organism>
<dbReference type="SMART" id="SM00052">
    <property type="entry name" value="EAL"/>
    <property type="match status" value="1"/>
</dbReference>
<keyword evidence="5" id="KW-1185">Reference proteome</keyword>
<dbReference type="InterPro" id="IPR043128">
    <property type="entry name" value="Rev_trsase/Diguanyl_cyclase"/>
</dbReference>
<dbReference type="PROSITE" id="PS50887">
    <property type="entry name" value="GGDEF"/>
    <property type="match status" value="1"/>
</dbReference>
<dbReference type="Pfam" id="PF00990">
    <property type="entry name" value="GGDEF"/>
    <property type="match status" value="1"/>
</dbReference>
<evidence type="ECO:0000313" key="5">
    <source>
        <dbReference type="Proteomes" id="UP000223606"/>
    </source>
</evidence>
<accession>A0A2C9D2A9</accession>
<evidence type="ECO:0000313" key="4">
    <source>
        <dbReference type="EMBL" id="SON54386.1"/>
    </source>
</evidence>
<feature type="domain" description="EAL" evidence="2">
    <location>
        <begin position="428"/>
        <end position="678"/>
    </location>
</feature>
<dbReference type="CDD" id="cd01949">
    <property type="entry name" value="GGDEF"/>
    <property type="match status" value="1"/>
</dbReference>
<feature type="domain" description="GGDEF" evidence="3">
    <location>
        <begin position="286"/>
        <end position="419"/>
    </location>
</feature>
<dbReference type="SUPFAM" id="SSF55073">
    <property type="entry name" value="Nucleotide cyclase"/>
    <property type="match status" value="1"/>
</dbReference>